<dbReference type="OrthoDB" id="964745at2"/>
<protein>
    <recommendedName>
        <fullName evidence="5">Integrin</fullName>
    </recommendedName>
</protein>
<dbReference type="RefSeq" id="WP_132122058.1">
    <property type="nucleotide sequence ID" value="NZ_SMJU01000021.1"/>
</dbReference>
<dbReference type="InterPro" id="IPR028994">
    <property type="entry name" value="Integrin_alpha_N"/>
</dbReference>
<feature type="chain" id="PRO_5020793558" description="Integrin" evidence="2">
    <location>
        <begin position="20"/>
        <end position="473"/>
    </location>
</feature>
<gene>
    <name evidence="3" type="ORF">EZE20_22630</name>
</gene>
<evidence type="ECO:0000313" key="3">
    <source>
        <dbReference type="EMBL" id="TDB59129.1"/>
    </source>
</evidence>
<dbReference type="Gene3D" id="2.130.10.130">
    <property type="entry name" value="Integrin alpha, N-terminal"/>
    <property type="match status" value="3"/>
</dbReference>
<keyword evidence="1 2" id="KW-0732">Signal</keyword>
<proteinExistence type="predicted"/>
<dbReference type="SUPFAM" id="SSF69318">
    <property type="entry name" value="Integrin alpha N-terminal domain"/>
    <property type="match status" value="1"/>
</dbReference>
<dbReference type="EMBL" id="SMJU01000021">
    <property type="protein sequence ID" value="TDB59129.1"/>
    <property type="molecule type" value="Genomic_DNA"/>
</dbReference>
<reference evidence="3 4" key="1">
    <citation type="submission" date="2019-02" db="EMBL/GenBank/DDBJ databases">
        <title>Arundinibacter roseus gen. nov., sp. nov., a new member of the family Cytophagaceae.</title>
        <authorList>
            <person name="Szuroczki S."/>
            <person name="Khayer B."/>
            <person name="Sproer C."/>
            <person name="Toumi M."/>
            <person name="Szabo A."/>
            <person name="Felfoldi T."/>
            <person name="Schumann P."/>
            <person name="Toth E."/>
        </authorList>
    </citation>
    <scope>NUCLEOTIDE SEQUENCE [LARGE SCALE GENOMIC DNA]</scope>
    <source>
        <strain evidence="3 4">DMA-k-7a</strain>
    </source>
</reference>
<dbReference type="Pfam" id="PF14312">
    <property type="entry name" value="FG-GAP_2"/>
    <property type="match status" value="6"/>
</dbReference>
<sequence>MKLLTTLLFIFLLTHTAYAQLGTGGLPHSSAALDVQATDKAFYPPRLTTAQRKAIANPQAGAFVFDVDKGTFFLFDGQNWLPLALTTNNSLNPIERTASDGEARDEFGSSVAISGDYALVGSPSDDIGANVDQGSVYVFMRSGNSWTQQTKLTIAGGRAGDKFGSSVAFSGNYALVGSPNATVFANANQGVAYVFERSGSVWSQRPVLYAADGETGDNFGASVAISGIYALVGSPKDDIEANANQGSAYVFVRSGSTWYQQARLLAGDGAADNEFGAGVAISETHAVVGSPRQTVGSNAIQGAAYVFVRSSTTWPQQARLLASDGAAEDRFGYSVSLSGDYALVGSYSKSIFSIFGRGAAYVFVRLGGGWSQQARLLAPNGKTLDHFGTSVALSGDYALIGSPFAAVGDIDQQGAAYLFKREGTEWLFIRKVTDNSTGITRNHTCGISNGRYIIGGFAFQNFQGKVGFGTVED</sequence>
<evidence type="ECO:0000313" key="4">
    <source>
        <dbReference type="Proteomes" id="UP000295706"/>
    </source>
</evidence>
<keyword evidence="4" id="KW-1185">Reference proteome</keyword>
<dbReference type="PANTHER" id="PTHR36220">
    <property type="entry name" value="UNNAMED PRODUCT"/>
    <property type="match status" value="1"/>
</dbReference>
<evidence type="ECO:0000256" key="1">
    <source>
        <dbReference type="ARBA" id="ARBA00022729"/>
    </source>
</evidence>
<dbReference type="Proteomes" id="UP000295706">
    <property type="component" value="Unassembled WGS sequence"/>
</dbReference>
<dbReference type="AlphaFoldDB" id="A0A4R4JZK5"/>
<evidence type="ECO:0008006" key="5">
    <source>
        <dbReference type="Google" id="ProtNLM"/>
    </source>
</evidence>
<comment type="caution">
    <text evidence="3">The sequence shown here is derived from an EMBL/GenBank/DDBJ whole genome shotgun (WGS) entry which is preliminary data.</text>
</comment>
<evidence type="ECO:0000256" key="2">
    <source>
        <dbReference type="SAM" id="SignalP"/>
    </source>
</evidence>
<accession>A0A4R4JZK5</accession>
<name>A0A4R4JZK5_9BACT</name>
<dbReference type="PANTHER" id="PTHR36220:SF1">
    <property type="entry name" value="GAMMA TUBULIN COMPLEX COMPONENT C-TERMINAL DOMAIN-CONTAINING PROTEIN"/>
    <property type="match status" value="1"/>
</dbReference>
<feature type="signal peptide" evidence="2">
    <location>
        <begin position="1"/>
        <end position="19"/>
    </location>
</feature>
<dbReference type="InterPro" id="IPR013517">
    <property type="entry name" value="FG-GAP"/>
</dbReference>
<organism evidence="3 4">
    <name type="scientific">Arundinibacter roseus</name>
    <dbReference type="NCBI Taxonomy" id="2070510"/>
    <lineage>
        <taxon>Bacteria</taxon>
        <taxon>Pseudomonadati</taxon>
        <taxon>Bacteroidota</taxon>
        <taxon>Cytophagia</taxon>
        <taxon>Cytophagales</taxon>
        <taxon>Spirosomataceae</taxon>
        <taxon>Arundinibacter</taxon>
    </lineage>
</organism>